<dbReference type="Pfam" id="PF01261">
    <property type="entry name" value="AP_endonuc_2"/>
    <property type="match status" value="1"/>
</dbReference>
<dbReference type="InterPro" id="IPR013022">
    <property type="entry name" value="Xyl_isomerase-like_TIM-brl"/>
</dbReference>
<name>A0A1G9IL06_9BACT</name>
<gene>
    <name evidence="2" type="ORF">SAMN04488090_0527</name>
</gene>
<dbReference type="PANTHER" id="PTHR12110">
    <property type="entry name" value="HYDROXYPYRUVATE ISOMERASE"/>
    <property type="match status" value="1"/>
</dbReference>
<evidence type="ECO:0000313" key="2">
    <source>
        <dbReference type="EMBL" id="SDL25948.1"/>
    </source>
</evidence>
<proteinExistence type="predicted"/>
<sequence>MKEYSRREWLQTTAAGVLLAIPRRSYRIGACDWSIGQMARPAAFEVAREIGLDGLQISYNTGADPTYLSRKEIQEQYREASARTGIRMASIGIAQLNQVPYKSDPRTEEWVSGAIDAAQALGINCILLAFFDKGELRNDRPGQDEVIRRLKQIAHKAEKARVTLAIESYLSAEDHLRIIEAVGSPAVKVYYDFRNATDAGQDIYREIPLLGKRLIAEIHMKENGFLLENGPLDWKRIRQSLADIGYEGWMQIEGAIPKGDAVVPAYQKNLRYLRTLFPA</sequence>
<dbReference type="SUPFAM" id="SSF51658">
    <property type="entry name" value="Xylose isomerase-like"/>
    <property type="match status" value="1"/>
</dbReference>
<keyword evidence="3" id="KW-1185">Reference proteome</keyword>
<dbReference type="GO" id="GO:0016853">
    <property type="term" value="F:isomerase activity"/>
    <property type="evidence" value="ECO:0007669"/>
    <property type="project" value="UniProtKB-KW"/>
</dbReference>
<dbReference type="InterPro" id="IPR050312">
    <property type="entry name" value="IolE/XylAMocC-like"/>
</dbReference>
<feature type="domain" description="Xylose isomerase-like TIM barrel" evidence="1">
    <location>
        <begin position="44"/>
        <end position="275"/>
    </location>
</feature>
<reference evidence="2 3" key="1">
    <citation type="submission" date="2016-10" db="EMBL/GenBank/DDBJ databases">
        <authorList>
            <person name="de Groot N.N."/>
        </authorList>
    </citation>
    <scope>NUCLEOTIDE SEQUENCE [LARGE SCALE GENOMIC DNA]</scope>
    <source>
        <strain evidence="2 3">DSM 21668</strain>
    </source>
</reference>
<evidence type="ECO:0000259" key="1">
    <source>
        <dbReference type="Pfam" id="PF01261"/>
    </source>
</evidence>
<dbReference type="STRING" id="563176.SAMN04488090_0527"/>
<organism evidence="2 3">
    <name type="scientific">Siphonobacter aquaeclarae</name>
    <dbReference type="NCBI Taxonomy" id="563176"/>
    <lineage>
        <taxon>Bacteria</taxon>
        <taxon>Pseudomonadati</taxon>
        <taxon>Bacteroidota</taxon>
        <taxon>Cytophagia</taxon>
        <taxon>Cytophagales</taxon>
        <taxon>Cytophagaceae</taxon>
        <taxon>Siphonobacter</taxon>
    </lineage>
</organism>
<dbReference type="Proteomes" id="UP000198901">
    <property type="component" value="Unassembled WGS sequence"/>
</dbReference>
<dbReference type="EMBL" id="FNGS01000001">
    <property type="protein sequence ID" value="SDL25948.1"/>
    <property type="molecule type" value="Genomic_DNA"/>
</dbReference>
<dbReference type="PANTHER" id="PTHR12110:SF53">
    <property type="entry name" value="BLR5974 PROTEIN"/>
    <property type="match status" value="1"/>
</dbReference>
<keyword evidence="2" id="KW-0413">Isomerase</keyword>
<dbReference type="OrthoDB" id="1411356at2"/>
<dbReference type="InterPro" id="IPR036237">
    <property type="entry name" value="Xyl_isomerase-like_sf"/>
</dbReference>
<accession>A0A1G9IL06</accession>
<dbReference type="Gene3D" id="3.20.20.150">
    <property type="entry name" value="Divalent-metal-dependent TIM barrel enzymes"/>
    <property type="match status" value="1"/>
</dbReference>
<protein>
    <submittedName>
        <fullName evidence="2">Sugar phosphate isomerase/epimerase</fullName>
    </submittedName>
</protein>
<dbReference type="AlphaFoldDB" id="A0A1G9IL06"/>
<dbReference type="RefSeq" id="WP_093197329.1">
    <property type="nucleotide sequence ID" value="NZ_FNGS01000001.1"/>
</dbReference>
<evidence type="ECO:0000313" key="3">
    <source>
        <dbReference type="Proteomes" id="UP000198901"/>
    </source>
</evidence>